<name>E1SM01_FERBD</name>
<dbReference type="HOGENOM" id="CLU_083611_0_0_6"/>
<keyword evidence="6" id="KW-1185">Reference proteome</keyword>
<evidence type="ECO:0000256" key="4">
    <source>
        <dbReference type="SAM" id="SignalP"/>
    </source>
</evidence>
<evidence type="ECO:0000256" key="1">
    <source>
        <dbReference type="ARBA" id="ARBA00009175"/>
    </source>
</evidence>
<sequence length="270" mass="28936">MKLVKRLILPMLITGSALSAPALAEAPVNLYAAGSLKAALGELAKVYQQQSGQAVATQFGPSGLLRKEIEQHNQADLFASANLAHPDTLAAAGWGRSVVLFARNQLCAIAQPELAVSTDTLLPVMLQPQVRVGTSTPKADPSGDYAWELFRKADQQQAGAYQTLSDKALTLTGGPDSEPAPKGKNQYGWVMSEKRADLFITYCTNAVLAQQQVPQLQIIQVPQALSVGASYGMLVKQDAQPQAWDLAMFILSEQGQSILSRYGFVAPSLR</sequence>
<dbReference type="PANTHER" id="PTHR30632:SF0">
    <property type="entry name" value="SULFATE-BINDING PROTEIN"/>
    <property type="match status" value="1"/>
</dbReference>
<feature type="signal peptide" evidence="4">
    <location>
        <begin position="1"/>
        <end position="24"/>
    </location>
</feature>
<organism evidence="5 6">
    <name type="scientific">Ferrimonas balearica (strain DSM 9799 / CCM 4581 / KCTC 23876 / PAT)</name>
    <dbReference type="NCBI Taxonomy" id="550540"/>
    <lineage>
        <taxon>Bacteria</taxon>
        <taxon>Pseudomonadati</taxon>
        <taxon>Pseudomonadota</taxon>
        <taxon>Gammaproteobacteria</taxon>
        <taxon>Alteromonadales</taxon>
        <taxon>Ferrimonadaceae</taxon>
        <taxon>Ferrimonas</taxon>
    </lineage>
</organism>
<comment type="similarity">
    <text evidence="1">Belongs to the bacterial solute-binding protein ModA family.</text>
</comment>
<dbReference type="EMBL" id="CP002209">
    <property type="protein sequence ID" value="ADN75533.1"/>
    <property type="molecule type" value="Genomic_DNA"/>
</dbReference>
<dbReference type="PANTHER" id="PTHR30632">
    <property type="entry name" value="MOLYBDATE-BINDING PERIPLASMIC PROTEIN"/>
    <property type="match status" value="1"/>
</dbReference>
<dbReference type="Pfam" id="PF13531">
    <property type="entry name" value="SBP_bac_11"/>
    <property type="match status" value="1"/>
</dbReference>
<dbReference type="eggNOG" id="COG0725">
    <property type="taxonomic scope" value="Bacteria"/>
</dbReference>
<gene>
    <name evidence="5" type="ordered locus">Fbal_1328</name>
</gene>
<protein>
    <submittedName>
        <fullName evidence="5">Molybdenum ABC transporter, periplasmic molybdate-binding protein</fullName>
    </submittedName>
</protein>
<evidence type="ECO:0000256" key="3">
    <source>
        <dbReference type="ARBA" id="ARBA00022729"/>
    </source>
</evidence>
<dbReference type="GeneID" id="67181548"/>
<proteinExistence type="inferred from homology"/>
<dbReference type="SUPFAM" id="SSF53850">
    <property type="entry name" value="Periplasmic binding protein-like II"/>
    <property type="match status" value="1"/>
</dbReference>
<dbReference type="Proteomes" id="UP000006683">
    <property type="component" value="Chromosome"/>
</dbReference>
<dbReference type="InterPro" id="IPR005950">
    <property type="entry name" value="ModA"/>
</dbReference>
<dbReference type="NCBIfam" id="NF002917">
    <property type="entry name" value="PRK03537.1-3"/>
    <property type="match status" value="1"/>
</dbReference>
<accession>E1SM01</accession>
<evidence type="ECO:0000313" key="5">
    <source>
        <dbReference type="EMBL" id="ADN75533.1"/>
    </source>
</evidence>
<keyword evidence="2" id="KW-0479">Metal-binding</keyword>
<dbReference type="KEGG" id="fbl:Fbal_1328"/>
<feature type="chain" id="PRO_5003151197" evidence="4">
    <location>
        <begin position="25"/>
        <end position="270"/>
    </location>
</feature>
<evidence type="ECO:0000313" key="6">
    <source>
        <dbReference type="Proteomes" id="UP000006683"/>
    </source>
</evidence>
<dbReference type="GO" id="GO:0015689">
    <property type="term" value="P:molybdate ion transport"/>
    <property type="evidence" value="ECO:0007669"/>
    <property type="project" value="InterPro"/>
</dbReference>
<keyword evidence="3 4" id="KW-0732">Signal</keyword>
<dbReference type="OrthoDB" id="516817at2"/>
<dbReference type="Gene3D" id="3.40.190.10">
    <property type="entry name" value="Periplasmic binding protein-like II"/>
    <property type="match status" value="2"/>
</dbReference>
<dbReference type="STRING" id="550540.Fbal_1328"/>
<dbReference type="AlphaFoldDB" id="E1SM01"/>
<evidence type="ECO:0000256" key="2">
    <source>
        <dbReference type="ARBA" id="ARBA00022723"/>
    </source>
</evidence>
<dbReference type="GO" id="GO:0030973">
    <property type="term" value="F:molybdate ion binding"/>
    <property type="evidence" value="ECO:0007669"/>
    <property type="project" value="TreeGrafter"/>
</dbReference>
<dbReference type="GO" id="GO:0046872">
    <property type="term" value="F:metal ion binding"/>
    <property type="evidence" value="ECO:0007669"/>
    <property type="project" value="UniProtKB-KW"/>
</dbReference>
<reference evidence="5 6" key="1">
    <citation type="journal article" date="2010" name="Stand. Genomic Sci.">
        <title>Complete genome sequence of Ferrimonas balearica type strain (PAT).</title>
        <authorList>
            <person name="Nolan M."/>
            <person name="Sikorski J."/>
            <person name="Davenport K."/>
            <person name="Lucas S."/>
            <person name="Glavina Del Rio T."/>
            <person name="Tice H."/>
            <person name="Cheng J."/>
            <person name="Goodwin L."/>
            <person name="Pitluck S."/>
            <person name="Liolios K."/>
            <person name="Ivanova N."/>
            <person name="Mavromatis K."/>
            <person name="Ovchinnikova G."/>
            <person name="Pati A."/>
            <person name="Chen A."/>
            <person name="Palaniappan K."/>
            <person name="Land M."/>
            <person name="Hauser L."/>
            <person name="Chang Y."/>
            <person name="Jeffries C."/>
            <person name="Tapia R."/>
            <person name="Brettin T."/>
            <person name="Detter J."/>
            <person name="Han C."/>
            <person name="Yasawong M."/>
            <person name="Rohde M."/>
            <person name="Tindall B."/>
            <person name="Goker M."/>
            <person name="Woyke T."/>
            <person name="Bristow J."/>
            <person name="Eisen J."/>
            <person name="Markowitz V."/>
            <person name="Hugenholtz P."/>
            <person name="Kyrpides N."/>
            <person name="Klenk H."/>
            <person name="Lapidus A."/>
        </authorList>
    </citation>
    <scope>NUCLEOTIDE SEQUENCE [LARGE SCALE GENOMIC DNA]</scope>
    <source>
        <strain evidence="6">DSM 9799 / CCM 4581 / KCTC 23876 / PAT</strain>
    </source>
</reference>
<dbReference type="NCBIfam" id="NF002918">
    <property type="entry name" value="PRK03537.1-4"/>
    <property type="match status" value="1"/>
</dbReference>
<dbReference type="InterPro" id="IPR050682">
    <property type="entry name" value="ModA/WtpA"/>
</dbReference>
<dbReference type="NCBIfam" id="TIGR01256">
    <property type="entry name" value="modA"/>
    <property type="match status" value="1"/>
</dbReference>
<dbReference type="RefSeq" id="WP_013344839.1">
    <property type="nucleotide sequence ID" value="NC_014541.1"/>
</dbReference>